<sequence>MAAVGLLLCRASIERLMHVQVMHACGSNEMMETPFLHHCLTRPSLLGYFDDLLLGSLSIGTGSSITSLQWTKPSNSNATTAGGTDHLDLI</sequence>
<evidence type="ECO:0000313" key="1">
    <source>
        <dbReference type="EMBL" id="RXH77932.1"/>
    </source>
</evidence>
<keyword evidence="2" id="KW-1185">Reference proteome</keyword>
<dbReference type="EMBL" id="RDQH01000340">
    <property type="protein sequence ID" value="RXH77932.1"/>
    <property type="molecule type" value="Genomic_DNA"/>
</dbReference>
<comment type="caution">
    <text evidence="1">The sequence shown here is derived from an EMBL/GenBank/DDBJ whole genome shotgun (WGS) entry which is preliminary data.</text>
</comment>
<reference evidence="1 2" key="1">
    <citation type="submission" date="2018-10" db="EMBL/GenBank/DDBJ databases">
        <title>A high-quality apple genome assembly.</title>
        <authorList>
            <person name="Hu J."/>
        </authorList>
    </citation>
    <scope>NUCLEOTIDE SEQUENCE [LARGE SCALE GENOMIC DNA]</scope>
    <source>
        <strain evidence="2">cv. HFTH1</strain>
        <tissue evidence="1">Young leaf</tissue>
    </source>
</reference>
<protein>
    <submittedName>
        <fullName evidence="1">Uncharacterized protein</fullName>
    </submittedName>
</protein>
<proteinExistence type="predicted"/>
<name>A0A498I6T3_MALDO</name>
<accession>A0A498I6T3</accession>
<organism evidence="1 2">
    <name type="scientific">Malus domestica</name>
    <name type="common">Apple</name>
    <name type="synonym">Pyrus malus</name>
    <dbReference type="NCBI Taxonomy" id="3750"/>
    <lineage>
        <taxon>Eukaryota</taxon>
        <taxon>Viridiplantae</taxon>
        <taxon>Streptophyta</taxon>
        <taxon>Embryophyta</taxon>
        <taxon>Tracheophyta</taxon>
        <taxon>Spermatophyta</taxon>
        <taxon>Magnoliopsida</taxon>
        <taxon>eudicotyledons</taxon>
        <taxon>Gunneridae</taxon>
        <taxon>Pentapetalae</taxon>
        <taxon>rosids</taxon>
        <taxon>fabids</taxon>
        <taxon>Rosales</taxon>
        <taxon>Rosaceae</taxon>
        <taxon>Amygdaloideae</taxon>
        <taxon>Maleae</taxon>
        <taxon>Malus</taxon>
    </lineage>
</organism>
<dbReference type="Proteomes" id="UP000290289">
    <property type="component" value="Chromosome 14"/>
</dbReference>
<dbReference type="AlphaFoldDB" id="A0A498I6T3"/>
<evidence type="ECO:0000313" key="2">
    <source>
        <dbReference type="Proteomes" id="UP000290289"/>
    </source>
</evidence>
<gene>
    <name evidence="1" type="ORF">DVH24_039903</name>
</gene>